<dbReference type="Proteomes" id="UP000282515">
    <property type="component" value="Unassembled WGS sequence"/>
</dbReference>
<organism evidence="1 2">
    <name type="scientific">Aeromicrobium phragmitis</name>
    <dbReference type="NCBI Taxonomy" id="2478914"/>
    <lineage>
        <taxon>Bacteria</taxon>
        <taxon>Bacillati</taxon>
        <taxon>Actinomycetota</taxon>
        <taxon>Actinomycetes</taxon>
        <taxon>Propionibacteriales</taxon>
        <taxon>Nocardioidaceae</taxon>
        <taxon>Aeromicrobium</taxon>
    </lineage>
</organism>
<comment type="caution">
    <text evidence="1">The sequence shown here is derived from an EMBL/GenBank/DDBJ whole genome shotgun (WGS) entry which is preliminary data.</text>
</comment>
<protein>
    <submittedName>
        <fullName evidence="1">Carboxymuconolactone decarboxylase family protein</fullName>
    </submittedName>
</protein>
<dbReference type="Gene3D" id="1.20.1290.10">
    <property type="entry name" value="AhpD-like"/>
    <property type="match status" value="1"/>
</dbReference>
<dbReference type="SUPFAM" id="SSF69118">
    <property type="entry name" value="AhpD-like"/>
    <property type="match status" value="1"/>
</dbReference>
<dbReference type="RefSeq" id="WP_121795096.1">
    <property type="nucleotide sequence ID" value="NZ_RDBF01000011.1"/>
</dbReference>
<name>A0A3L8PIU5_9ACTN</name>
<dbReference type="InterPro" id="IPR029032">
    <property type="entry name" value="AhpD-like"/>
</dbReference>
<reference evidence="1 2" key="1">
    <citation type="submission" date="2018-10" db="EMBL/GenBank/DDBJ databases">
        <title>Aeromicrobium sp. 9W16Y-2 whole genome shotgun sequence.</title>
        <authorList>
            <person name="Li F."/>
        </authorList>
    </citation>
    <scope>NUCLEOTIDE SEQUENCE [LARGE SCALE GENOMIC DNA]</scope>
    <source>
        <strain evidence="1 2">9W16Y-2</strain>
    </source>
</reference>
<evidence type="ECO:0000313" key="1">
    <source>
        <dbReference type="EMBL" id="RLV55094.1"/>
    </source>
</evidence>
<dbReference type="EMBL" id="RDBF01000011">
    <property type="protein sequence ID" value="RLV55094.1"/>
    <property type="molecule type" value="Genomic_DNA"/>
</dbReference>
<accession>A0A3L8PIU5</accession>
<dbReference type="OrthoDB" id="657225at2"/>
<evidence type="ECO:0000313" key="2">
    <source>
        <dbReference type="Proteomes" id="UP000282515"/>
    </source>
</evidence>
<proteinExistence type="predicted"/>
<sequence>MTLPIAPLAPADAGPLTRLAYRVMKRRFGAVAEPFAVAAHHPPLMRLSIAHELGLERASRGAPTALYQLAVYRAAWTIGCSWCVDFGAMLQRLDGLDVERLQRIDEYETAEEFSDDERLVQRLTDAMSATPAGDATDLVAELVDRIGREATLTLVYQIAHENHRARMNHALGITDQGFSSGAACRVPWETTARA</sequence>
<keyword evidence="2" id="KW-1185">Reference proteome</keyword>
<dbReference type="AlphaFoldDB" id="A0A3L8PIU5"/>
<gene>
    <name evidence="1" type="ORF">D9V41_13480</name>
</gene>